<feature type="compositionally biased region" description="Basic and acidic residues" evidence="6">
    <location>
        <begin position="697"/>
        <end position="715"/>
    </location>
</feature>
<keyword evidence="9" id="KW-1185">Reference proteome</keyword>
<protein>
    <recommendedName>
        <fullName evidence="7">PARP-type domain-containing protein</fullName>
    </recommendedName>
</protein>
<feature type="compositionally biased region" description="Basic and acidic residues" evidence="6">
    <location>
        <begin position="603"/>
        <end position="648"/>
    </location>
</feature>
<feature type="region of interest" description="Disordered" evidence="6">
    <location>
        <begin position="1494"/>
        <end position="1531"/>
    </location>
</feature>
<keyword evidence="4" id="KW-0862">Zinc</keyword>
<dbReference type="SMART" id="SM01336">
    <property type="entry name" value="zf-PARP"/>
    <property type="match status" value="1"/>
</dbReference>
<name>A0A1Q9CFI1_SYMMI</name>
<evidence type="ECO:0000313" key="8">
    <source>
        <dbReference type="EMBL" id="OLP81684.1"/>
    </source>
</evidence>
<feature type="region of interest" description="Disordered" evidence="6">
    <location>
        <begin position="124"/>
        <end position="155"/>
    </location>
</feature>
<dbReference type="PROSITE" id="PS50064">
    <property type="entry name" value="ZF_PARP_2"/>
    <property type="match status" value="1"/>
</dbReference>
<feature type="compositionally biased region" description="Pro residues" evidence="6">
    <location>
        <begin position="1289"/>
        <end position="1304"/>
    </location>
</feature>
<dbReference type="InterPro" id="IPR036957">
    <property type="entry name" value="Znf_PARP_sf"/>
</dbReference>
<feature type="region of interest" description="Disordered" evidence="6">
    <location>
        <begin position="1289"/>
        <end position="1308"/>
    </location>
</feature>
<feature type="compositionally biased region" description="Basic and acidic residues" evidence="6">
    <location>
        <begin position="784"/>
        <end position="802"/>
    </location>
</feature>
<dbReference type="Pfam" id="PF00645">
    <property type="entry name" value="zf-PARP"/>
    <property type="match status" value="1"/>
</dbReference>
<feature type="region of interest" description="Disordered" evidence="6">
    <location>
        <begin position="1640"/>
        <end position="1710"/>
    </location>
</feature>
<keyword evidence="2" id="KW-0479">Metal-binding</keyword>
<sequence length="1869" mass="205201">MGCPSYPAWRRGRSSSSIAAWSCSRDAKPALFLPWATAGALCFLVLTAQNQSLFVWGSSSTPSSEHRPQGVGFSLVVRSAQAVESSPVQSEEVVQRTRQLSEEEVFTLRASARKRAEWARASLRRKAGQEGVEEEVPLPKPASWDSDQRKKEATRERTRLFQRLEAKRAKQLEEAMQLTSQRKQQAQRRRQKQERAATEAERKRVQRMLEVRGETLPTLSEARSLTVLQLRDLLWKAGFPAKGVPAPSEARELKPDQLKLRLSQVKARFLEMIGPILEDPPAEEKLRLLETRAKERQRQEDEERQEQLRVLRGEVKRDDPYEPMQSDTLEQVVAPAFAEVPPPPAPVPEAAPEPPAAVPEAVQVAPSKATFPKPPPPKKAASFYVPPPVPPPKAPPVPPKQVASAEMLRPPPRKEAVAPPKAASSCSVWGDLDDLRPVRGNADQQFPDISSGPQSKKEKQKTAAKNLVEPVAKHPVQAMHKFGHAQRAAPTFNLQDLMKPSKKGRSAKIFSGKAALPQQTGAFVEEGAGDPELDAEPAEPVQKPPSPKLTPNGILQRAPREKRDDGSRRVRDPKGEDTEDVEVTIQTQMKIDPQKPLRILQKSAEEKAKEQEAHAPRVEPRTEASNKGVSKGEGKQGKGSGKSKDKGKSKGKGRGPRVYGEDSDAEWSVASSHSSEEKESPVNESSPVVVSSEDEDSRAAKPAHQEKGHGKDAKGKGKGKAKGKDKKGGKKGWIVKTKSSDSDEDDEEVHETPAAHETPALPETGKQQFEKRQRNLKSVLESRAATRAEAERQRKMLREKAAGAEVQPVKVEENSPTSPVDTEQKQEEEEEEPPVVPQSSILSEEAMGRLNPVADTGLALGIGMVCVQGEEKQVDSDELLDFETVKNKTEKKAEMREQRRVQEEQATRAAIRREAQRQRDMRAKEAQEAKASQMAQTAEPRQAPRQQTIKLADLRRNVGKERMESESAEAAQEELAAHVEVPRRQAMKLSDLRYNVPEDQPLNAEFRCKQKINSGELRIGIEAPENDHRGSQLGWYHPSCLWKTFKYKSNANKEITSTGDIHGFQKLKADDQAKIKMLLEGRQSDEPPVAALAPAASAALRRKVISKIEGNQMTLTGATFHFKEDLKKFGAKFDGETKAWVITKQENDSFDDVLKFLAGDGHEKSGEVAAKAAIACWCPATCPKNLAEQVSNQELPSEDLYVYADGQAAVIGLENVKVPPVPPRQETWTTGEVLPYPKCAPPPYRPPDVREQVRKILMAERRAFSAGEANRNPLVTAPPMPTTHVAPVPPPAPMPRAPSAPSVPPARRMEGKGVGKPFGDADAQCQKSNSIHVLKSQLLHVSFSRMNPVLRRLLQRPAGGPFGAMHGGQPPWGWDRSGGQWGYAPMQVMQESPAGSSGWNSFAPSAPAMWGVPEAPAMWHTNDQQGLHLQATMHPYPQGGSLERYGETSGSLIPRLTREAVVDMPMPREEIPGQHSEWQTAGTTALLSRPLPLHAVGRDGPAGGKGGLFRRPSAERPKDEQAGMGGASSLPRQQAFHRKMRNIQLNKELLGCDSPEKILKICDESLDEFNQVNVVTALHRIAKHHNKGSGGEAKGSWETWSPEDWKKPDYCPEWAWAEEEAPHAKGAEERRREIMAAANEWRNRKASAKGSKSSPKGKGEAKGKAESKGKAQGKGKGDSKGKSDAKGKADGRGKGDKGGKSKGAKGQSKGARLRIFETSWIVQLRWVYHGRTGSTADSFAPDEGAWTVGRGYKNTLLRYSSDVKYVNVKGHLAPCSFFVLSSLRSMLCTINIGWSNERENCAEEKPFTVSGCELKHVSSCVARLEHVPVLSAPDGGPRSAVGTVFAGKAAEFGMALAPARHFNWTLSPA</sequence>
<evidence type="ECO:0000313" key="9">
    <source>
        <dbReference type="Proteomes" id="UP000186817"/>
    </source>
</evidence>
<accession>A0A1Q9CFI1</accession>
<feature type="region of interest" description="Disordered" evidence="6">
    <location>
        <begin position="889"/>
        <end position="951"/>
    </location>
</feature>
<dbReference type="SUPFAM" id="SSF57716">
    <property type="entry name" value="Glucocorticoid receptor-like (DNA-binding domain)"/>
    <property type="match status" value="1"/>
</dbReference>
<feature type="region of interest" description="Disordered" evidence="6">
    <location>
        <begin position="294"/>
        <end position="465"/>
    </location>
</feature>
<feature type="compositionally biased region" description="Basic and acidic residues" evidence="6">
    <location>
        <begin position="889"/>
        <end position="928"/>
    </location>
</feature>
<evidence type="ECO:0000256" key="5">
    <source>
        <dbReference type="ARBA" id="ARBA00023242"/>
    </source>
</evidence>
<feature type="compositionally biased region" description="Basic and acidic residues" evidence="6">
    <location>
        <begin position="146"/>
        <end position="155"/>
    </location>
</feature>
<organism evidence="8 9">
    <name type="scientific">Symbiodinium microadriaticum</name>
    <name type="common">Dinoflagellate</name>
    <name type="synonym">Zooxanthella microadriatica</name>
    <dbReference type="NCBI Taxonomy" id="2951"/>
    <lineage>
        <taxon>Eukaryota</taxon>
        <taxon>Sar</taxon>
        <taxon>Alveolata</taxon>
        <taxon>Dinophyceae</taxon>
        <taxon>Suessiales</taxon>
        <taxon>Symbiodiniaceae</taxon>
        <taxon>Symbiodinium</taxon>
    </lineage>
</organism>
<gene>
    <name evidence="8" type="ORF">AK812_SmicGene37763</name>
</gene>
<dbReference type="OrthoDB" id="447111at2759"/>
<feature type="compositionally biased region" description="Pro residues" evidence="6">
    <location>
        <begin position="340"/>
        <end position="357"/>
    </location>
</feature>
<feature type="compositionally biased region" description="Basic and acidic residues" evidence="6">
    <location>
        <begin position="1657"/>
        <end position="1699"/>
    </location>
</feature>
<keyword evidence="5" id="KW-0539">Nucleus</keyword>
<feature type="compositionally biased region" description="Pro residues" evidence="6">
    <location>
        <begin position="385"/>
        <end position="399"/>
    </location>
</feature>
<dbReference type="Gene3D" id="3.30.1740.10">
    <property type="entry name" value="Zinc finger, PARP-type"/>
    <property type="match status" value="1"/>
</dbReference>
<dbReference type="GO" id="GO:0008270">
    <property type="term" value="F:zinc ion binding"/>
    <property type="evidence" value="ECO:0007669"/>
    <property type="project" value="UniProtKB-KW"/>
</dbReference>
<dbReference type="Proteomes" id="UP000186817">
    <property type="component" value="Unassembled WGS sequence"/>
</dbReference>
<feature type="region of interest" description="Disordered" evidence="6">
    <location>
        <begin position="174"/>
        <end position="201"/>
    </location>
</feature>
<dbReference type="GO" id="GO:0003677">
    <property type="term" value="F:DNA binding"/>
    <property type="evidence" value="ECO:0007669"/>
    <property type="project" value="InterPro"/>
</dbReference>
<feature type="compositionally biased region" description="Low complexity" evidence="6">
    <location>
        <begin position="358"/>
        <end position="371"/>
    </location>
</feature>
<evidence type="ECO:0000256" key="1">
    <source>
        <dbReference type="ARBA" id="ARBA00004123"/>
    </source>
</evidence>
<evidence type="ECO:0000259" key="7">
    <source>
        <dbReference type="PROSITE" id="PS50064"/>
    </source>
</evidence>
<evidence type="ECO:0000256" key="3">
    <source>
        <dbReference type="ARBA" id="ARBA00022771"/>
    </source>
</evidence>
<comment type="subcellular location">
    <subcellularLocation>
        <location evidence="1">Nucleus</location>
    </subcellularLocation>
</comment>
<feature type="compositionally biased region" description="Basic and acidic residues" evidence="6">
    <location>
        <begin position="558"/>
        <end position="576"/>
    </location>
</feature>
<feature type="region of interest" description="Disordered" evidence="6">
    <location>
        <begin position="485"/>
        <end position="848"/>
    </location>
</feature>
<feature type="compositionally biased region" description="Low complexity" evidence="6">
    <location>
        <begin position="330"/>
        <end position="339"/>
    </location>
</feature>
<keyword evidence="3" id="KW-0863">Zinc-finger</keyword>
<evidence type="ECO:0000256" key="2">
    <source>
        <dbReference type="ARBA" id="ARBA00022723"/>
    </source>
</evidence>
<dbReference type="InterPro" id="IPR001510">
    <property type="entry name" value="Znf_PARP"/>
</dbReference>
<feature type="compositionally biased region" description="Low complexity" evidence="6">
    <location>
        <begin position="682"/>
        <end position="691"/>
    </location>
</feature>
<dbReference type="EMBL" id="LSRX01001258">
    <property type="protein sequence ID" value="OLP81684.1"/>
    <property type="molecule type" value="Genomic_DNA"/>
</dbReference>
<dbReference type="GO" id="GO:0005634">
    <property type="term" value="C:nucleus"/>
    <property type="evidence" value="ECO:0007669"/>
    <property type="project" value="UniProtKB-SubCell"/>
</dbReference>
<feature type="compositionally biased region" description="Basic and acidic residues" evidence="6">
    <location>
        <begin position="294"/>
        <end position="320"/>
    </location>
</feature>
<feature type="compositionally biased region" description="Basic and acidic residues" evidence="6">
    <location>
        <begin position="1512"/>
        <end position="1521"/>
    </location>
</feature>
<feature type="domain" description="PARP-type" evidence="7">
    <location>
        <begin position="1008"/>
        <end position="1083"/>
    </location>
</feature>
<feature type="compositionally biased region" description="Acidic residues" evidence="6">
    <location>
        <begin position="527"/>
        <end position="537"/>
    </location>
</feature>
<feature type="compositionally biased region" description="Polar residues" evidence="6">
    <location>
        <begin position="442"/>
        <end position="454"/>
    </location>
</feature>
<feature type="compositionally biased region" description="Basic residues" evidence="6">
    <location>
        <begin position="716"/>
        <end position="730"/>
    </location>
</feature>
<proteinExistence type="predicted"/>
<comment type="caution">
    <text evidence="8">The sequence shown here is derived from an EMBL/GenBank/DDBJ whole genome shotgun (WGS) entry which is preliminary data.</text>
</comment>
<reference evidence="8 9" key="1">
    <citation type="submission" date="2016-02" db="EMBL/GenBank/DDBJ databases">
        <title>Genome analysis of coral dinoflagellate symbionts highlights evolutionary adaptations to a symbiotic lifestyle.</title>
        <authorList>
            <person name="Aranda M."/>
            <person name="Li Y."/>
            <person name="Liew Y.J."/>
            <person name="Baumgarten S."/>
            <person name="Simakov O."/>
            <person name="Wilson M."/>
            <person name="Piel J."/>
            <person name="Ashoor H."/>
            <person name="Bougouffa S."/>
            <person name="Bajic V.B."/>
            <person name="Ryu T."/>
            <person name="Ravasi T."/>
            <person name="Bayer T."/>
            <person name="Micklem G."/>
            <person name="Kim H."/>
            <person name="Bhak J."/>
            <person name="Lajeunesse T.C."/>
            <person name="Voolstra C.R."/>
        </authorList>
    </citation>
    <scope>NUCLEOTIDE SEQUENCE [LARGE SCALE GENOMIC DNA]</scope>
    <source>
        <strain evidence="8 9">CCMP2467</strain>
    </source>
</reference>
<evidence type="ECO:0000256" key="4">
    <source>
        <dbReference type="ARBA" id="ARBA00022833"/>
    </source>
</evidence>
<evidence type="ECO:0000256" key="6">
    <source>
        <dbReference type="SAM" id="MobiDB-lite"/>
    </source>
</evidence>